<accession>A0A494Y4A9</accession>
<comment type="caution">
    <text evidence="1">The sequence shown here is derived from an EMBL/GenBank/DDBJ whole genome shotgun (WGS) entry which is preliminary data.</text>
</comment>
<keyword evidence="2" id="KW-1185">Reference proteome</keyword>
<organism evidence="1 2">
    <name type="scientific">Cohnella endophytica</name>
    <dbReference type="NCBI Taxonomy" id="2419778"/>
    <lineage>
        <taxon>Bacteria</taxon>
        <taxon>Bacillati</taxon>
        <taxon>Bacillota</taxon>
        <taxon>Bacilli</taxon>
        <taxon>Bacillales</taxon>
        <taxon>Paenibacillaceae</taxon>
        <taxon>Cohnella</taxon>
    </lineage>
</organism>
<name>A0A494Y4A9_9BACL</name>
<dbReference type="EMBL" id="RBZM01000003">
    <property type="protein sequence ID" value="RKP56305.1"/>
    <property type="molecule type" value="Genomic_DNA"/>
</dbReference>
<gene>
    <name evidence="1" type="ORF">D7Z26_06645</name>
</gene>
<evidence type="ECO:0000313" key="1">
    <source>
        <dbReference type="EMBL" id="RKP56305.1"/>
    </source>
</evidence>
<dbReference type="Proteomes" id="UP000282076">
    <property type="component" value="Unassembled WGS sequence"/>
</dbReference>
<proteinExistence type="predicted"/>
<reference evidence="1 2" key="1">
    <citation type="submission" date="2018-10" db="EMBL/GenBank/DDBJ databases">
        <title>Cohnella sp. M2MS4P-1, whole genome shotgun sequence.</title>
        <authorList>
            <person name="Tuo L."/>
        </authorList>
    </citation>
    <scope>NUCLEOTIDE SEQUENCE [LARGE SCALE GENOMIC DNA]</scope>
    <source>
        <strain evidence="1 2">M2MS4P-1</strain>
    </source>
</reference>
<sequence length="143" mass="15763">MLTKIMNLLWDLPITLRRIVPTTNVNEAVYGGDNHVIINISTSTSIGKFVGTINYSDRYIDFYIKVPTTKTYTMTILYTKGTGANATHYLFYNGGACSAVKYPAYAGWGQFITVNVNVNLTAGHNVNRLVKGSMGLLSLTISR</sequence>
<evidence type="ECO:0000313" key="2">
    <source>
        <dbReference type="Proteomes" id="UP000282076"/>
    </source>
</evidence>
<dbReference type="SUPFAM" id="SSF49785">
    <property type="entry name" value="Galactose-binding domain-like"/>
    <property type="match status" value="1"/>
</dbReference>
<dbReference type="AlphaFoldDB" id="A0A494Y4A9"/>
<dbReference type="InterPro" id="IPR008979">
    <property type="entry name" value="Galactose-bd-like_sf"/>
</dbReference>
<dbReference type="Gene3D" id="2.60.120.260">
    <property type="entry name" value="Galactose-binding domain-like"/>
    <property type="match status" value="1"/>
</dbReference>
<protein>
    <submittedName>
        <fullName evidence="1">Carbohydrate-binding protein</fullName>
    </submittedName>
</protein>